<accession>A0A438FYU1</accession>
<evidence type="ECO:0000313" key="6">
    <source>
        <dbReference type="EMBL" id="RVW65114.1"/>
    </source>
</evidence>
<gene>
    <name evidence="6" type="primary">ILP1_1</name>
    <name evidence="6" type="ORF">CK203_034913</name>
</gene>
<dbReference type="InterPro" id="IPR012890">
    <property type="entry name" value="GCFC2-like"/>
</dbReference>
<dbReference type="GO" id="GO:0005634">
    <property type="term" value="C:nucleus"/>
    <property type="evidence" value="ECO:0007669"/>
    <property type="project" value="UniProtKB-SubCell"/>
</dbReference>
<dbReference type="PANTHER" id="PTHR12214">
    <property type="entry name" value="GC-RICH SEQUENCE DNA-BINDING FACTOR"/>
    <property type="match status" value="1"/>
</dbReference>
<protein>
    <submittedName>
        <fullName evidence="6">Transcriptional repressor ILP1</fullName>
    </submittedName>
</protein>
<keyword evidence="3" id="KW-0539">Nucleus</keyword>
<reference evidence="6 7" key="1">
    <citation type="journal article" date="2018" name="PLoS Genet.">
        <title>Population sequencing reveals clonal diversity and ancestral inbreeding in the grapevine cultivar Chardonnay.</title>
        <authorList>
            <person name="Roach M.J."/>
            <person name="Johnson D.L."/>
            <person name="Bohlmann J."/>
            <person name="van Vuuren H.J."/>
            <person name="Jones S.J."/>
            <person name="Pretorius I.S."/>
            <person name="Schmidt S.A."/>
            <person name="Borneman A.R."/>
        </authorList>
    </citation>
    <scope>NUCLEOTIDE SEQUENCE [LARGE SCALE GENOMIC DNA]</scope>
    <source>
        <strain evidence="7">cv. Chardonnay</strain>
        <tissue evidence="6">Leaf</tissue>
    </source>
</reference>
<dbReference type="AlphaFoldDB" id="A0A438FYU1"/>
<feature type="domain" description="GCF C-terminal" evidence="5">
    <location>
        <begin position="134"/>
        <end position="339"/>
    </location>
</feature>
<feature type="region of interest" description="Disordered" evidence="4">
    <location>
        <begin position="82"/>
        <end position="111"/>
    </location>
</feature>
<evidence type="ECO:0000256" key="4">
    <source>
        <dbReference type="SAM" id="MobiDB-lite"/>
    </source>
</evidence>
<organism evidence="6 7">
    <name type="scientific">Vitis vinifera</name>
    <name type="common">Grape</name>
    <dbReference type="NCBI Taxonomy" id="29760"/>
    <lineage>
        <taxon>Eukaryota</taxon>
        <taxon>Viridiplantae</taxon>
        <taxon>Streptophyta</taxon>
        <taxon>Embryophyta</taxon>
        <taxon>Tracheophyta</taxon>
        <taxon>Spermatophyta</taxon>
        <taxon>Magnoliopsida</taxon>
        <taxon>eudicotyledons</taxon>
        <taxon>Gunneridae</taxon>
        <taxon>Pentapetalae</taxon>
        <taxon>rosids</taxon>
        <taxon>Vitales</taxon>
        <taxon>Vitaceae</taxon>
        <taxon>Viteae</taxon>
        <taxon>Vitis</taxon>
    </lineage>
</organism>
<evidence type="ECO:0000313" key="7">
    <source>
        <dbReference type="Proteomes" id="UP000288805"/>
    </source>
</evidence>
<comment type="similarity">
    <text evidence="2">Belongs to the GCF family.</text>
</comment>
<evidence type="ECO:0000256" key="1">
    <source>
        <dbReference type="ARBA" id="ARBA00004123"/>
    </source>
</evidence>
<proteinExistence type="inferred from homology"/>
<dbReference type="Proteomes" id="UP000288805">
    <property type="component" value="Unassembled WGS sequence"/>
</dbReference>
<feature type="compositionally biased region" description="Basic and acidic residues" evidence="4">
    <location>
        <begin position="83"/>
        <end position="98"/>
    </location>
</feature>
<comment type="caution">
    <text evidence="6">The sequence shown here is derived from an EMBL/GenBank/DDBJ whole genome shotgun (WGS) entry which is preliminary data.</text>
</comment>
<name>A0A438FYU1_VITVI</name>
<dbReference type="GO" id="GO:0000398">
    <property type="term" value="P:mRNA splicing, via spliceosome"/>
    <property type="evidence" value="ECO:0007669"/>
    <property type="project" value="InterPro"/>
</dbReference>
<dbReference type="GO" id="GO:0003677">
    <property type="term" value="F:DNA binding"/>
    <property type="evidence" value="ECO:0007669"/>
    <property type="project" value="InterPro"/>
</dbReference>
<evidence type="ECO:0000259" key="5">
    <source>
        <dbReference type="Pfam" id="PF07842"/>
    </source>
</evidence>
<evidence type="ECO:0000256" key="2">
    <source>
        <dbReference type="ARBA" id="ARBA00010801"/>
    </source>
</evidence>
<dbReference type="InterPro" id="IPR022783">
    <property type="entry name" value="GCFC_dom"/>
</dbReference>
<sequence length="513" mass="57908">MQKLHEERASAILERRAADNDEMMEIQASVDAAMSVFTKSGSNEAMVAAARTAAQAASAAMREQTNLPVKLDEYGRDINLQKCMDKNRRSEARQRESSTDESDSETTAYQSNRDLLLQTAEQIFGDAAEEYSQLSAVKERIERWKKQYSSSYRDAYMSLSVPAIFSPYVRLELLKWDPLYEEADFDDMKWHSLLFNYGLSEDGNDFSPDDADANLVPELVERVALPILHHELAHCWDIFSTRETKNAVSATNLVIRYIPASSEALGELLAVVHKRLYKALTNFMVPPWNILVMKAVPNAARVAAYRFGMSIRLMRNICLWKDILALPVLEKLVLDQLLSGQVLPHIENIASDVHDAITRTERIISSLSGVWAGPSVTGERSNKLQPLVDYVLRLGKRLEKRHLPGVTESDTSRLARRLKRMLVELNEKMAWEDPKPLVSSRCCQRKDVGSAGQIFDWIGYIPPQKHAVNCVLLLSIFGLSRCVLLLLTRKRLDHVFGNGQPLTIIGARSVDYS</sequence>
<dbReference type="EMBL" id="QGNW01000693">
    <property type="protein sequence ID" value="RVW65114.1"/>
    <property type="molecule type" value="Genomic_DNA"/>
</dbReference>
<dbReference type="PANTHER" id="PTHR12214:SF0">
    <property type="entry name" value="LD29489P"/>
    <property type="match status" value="1"/>
</dbReference>
<comment type="subcellular location">
    <subcellularLocation>
        <location evidence="1">Nucleus</location>
    </subcellularLocation>
</comment>
<dbReference type="Pfam" id="PF07842">
    <property type="entry name" value="GCFC"/>
    <property type="match status" value="1"/>
</dbReference>
<evidence type="ECO:0000256" key="3">
    <source>
        <dbReference type="ARBA" id="ARBA00023242"/>
    </source>
</evidence>